<dbReference type="Proteomes" id="UP000092634">
    <property type="component" value="Unassembled WGS sequence"/>
</dbReference>
<name>A0A1E8PJL1_9BURK</name>
<proteinExistence type="predicted"/>
<reference evidence="1 2" key="1">
    <citation type="submission" date="2016-10" db="EMBL/GenBank/DDBJ databases">
        <title>Updated version of Genome Assembly of Janthinobacterium lividum ERGS5:01.</title>
        <authorList>
            <person name="Kumar R."/>
            <person name="Acharya V."/>
            <person name="Singh D."/>
        </authorList>
    </citation>
    <scope>NUCLEOTIDE SEQUENCE [LARGE SCALE GENOMIC DNA]</scope>
    <source>
        <strain evidence="1 2">ERGS5:01</strain>
    </source>
</reference>
<dbReference type="Pfam" id="PF11985">
    <property type="entry name" value="Phage_Mu_Gp27"/>
    <property type="match status" value="1"/>
</dbReference>
<protein>
    <submittedName>
        <fullName evidence="1">Terminase</fullName>
    </submittedName>
</protein>
<evidence type="ECO:0000313" key="2">
    <source>
        <dbReference type="Proteomes" id="UP000092634"/>
    </source>
</evidence>
<dbReference type="InterPro" id="IPR021874">
    <property type="entry name" value="Phage_Mu_Gp27"/>
</dbReference>
<sequence>MGPRSKVVGLPKAVKEWLDSALIDGNFAEYELLSADLQAKGFDISKSSLHRYGSQFEKKMAALKMATEQAEAIAKSVPDEENALGDALLRVIQEKTFSLLMNMEDPEKISFGSLAKIATEVGFASTNVKEFRSKTKARAREAAAEVSSIVKKAGLTDDAIDAIKRSILGIAA</sequence>
<dbReference type="EMBL" id="MAQB02000014">
    <property type="protein sequence ID" value="OFJ46446.1"/>
    <property type="molecule type" value="Genomic_DNA"/>
</dbReference>
<evidence type="ECO:0000313" key="1">
    <source>
        <dbReference type="EMBL" id="OFJ46446.1"/>
    </source>
</evidence>
<organism evidence="1 2">
    <name type="scientific">Janthinobacterium lividum</name>
    <dbReference type="NCBI Taxonomy" id="29581"/>
    <lineage>
        <taxon>Bacteria</taxon>
        <taxon>Pseudomonadati</taxon>
        <taxon>Pseudomonadota</taxon>
        <taxon>Betaproteobacteria</taxon>
        <taxon>Burkholderiales</taxon>
        <taxon>Oxalobacteraceae</taxon>
        <taxon>Janthinobacterium</taxon>
    </lineage>
</organism>
<gene>
    <name evidence="1" type="ORF">BA896_022000</name>
</gene>
<comment type="caution">
    <text evidence="1">The sequence shown here is derived from an EMBL/GenBank/DDBJ whole genome shotgun (WGS) entry which is preliminary data.</text>
</comment>
<dbReference type="AlphaFoldDB" id="A0A1E8PJL1"/>
<accession>A0A1E8PJL1</accession>